<feature type="compositionally biased region" description="Low complexity" evidence="1">
    <location>
        <begin position="184"/>
        <end position="193"/>
    </location>
</feature>
<feature type="compositionally biased region" description="Polar residues" evidence="1">
    <location>
        <begin position="123"/>
        <end position="136"/>
    </location>
</feature>
<evidence type="ECO:0000313" key="3">
    <source>
        <dbReference type="EMBL" id="THW88900.1"/>
    </source>
</evidence>
<proteinExistence type="predicted"/>
<evidence type="ECO:0000313" key="2">
    <source>
        <dbReference type="EMBL" id="THW56483.1"/>
    </source>
</evidence>
<gene>
    <name evidence="3" type="ORF">D6D15_05645</name>
    <name evidence="2" type="ORF">D6D20_08703</name>
</gene>
<dbReference type="Proteomes" id="UP000304928">
    <property type="component" value="Unassembled WGS sequence"/>
</dbReference>
<feature type="compositionally biased region" description="Basic and acidic residues" evidence="1">
    <location>
        <begin position="237"/>
        <end position="255"/>
    </location>
</feature>
<comment type="caution">
    <text evidence="2">The sequence shown here is derived from an EMBL/GenBank/DDBJ whole genome shotgun (WGS) entry which is preliminary data.</text>
</comment>
<dbReference type="EMBL" id="QZAR01000092">
    <property type="protein sequence ID" value="THW88900.1"/>
    <property type="molecule type" value="Genomic_DNA"/>
</dbReference>
<feature type="compositionally biased region" description="Polar residues" evidence="1">
    <location>
        <begin position="94"/>
        <end position="114"/>
    </location>
</feature>
<feature type="compositionally biased region" description="Basic and acidic residues" evidence="1">
    <location>
        <begin position="76"/>
        <end position="88"/>
    </location>
</feature>
<reference evidence="4 5" key="1">
    <citation type="submission" date="2018-10" db="EMBL/GenBank/DDBJ databases">
        <title>Fifty Aureobasidium pullulans genomes reveal a recombining polyextremotolerant generalist.</title>
        <authorList>
            <person name="Gostincar C."/>
            <person name="Turk M."/>
            <person name="Zajc J."/>
            <person name="Gunde-Cimerman N."/>
        </authorList>
    </citation>
    <scope>NUCLEOTIDE SEQUENCE [LARGE SCALE GENOMIC DNA]</scope>
    <source>
        <strain evidence="3 4">EXF-10507</strain>
        <strain evidence="2 5">EXF-10751</strain>
    </source>
</reference>
<keyword evidence="2" id="KW-0808">Transferase</keyword>
<name>A0A4S8YRE3_AURPU</name>
<feature type="compositionally biased region" description="Low complexity" evidence="1">
    <location>
        <begin position="137"/>
        <end position="146"/>
    </location>
</feature>
<sequence length="261" mass="28923">MKKPRPELRADATEAEIRADELHRMIETMFEPFNYLTVPETRCDSSSTSLSAPPRLIDPRNPVALDGDSPQTTKSDNNDQHTPQDLHKVRSIPTPHSSTPNNVSRTRSSTQSPNGSPPLPTHHVQNTSAAQQEYFAQQQQQQQQQQRMPRSVRYDETHPPPAPPAPPTSHPQQAVNKAHRPRGSTRSTSMSGGVQVVLNETGSWSEMANQSQTLVQPQEDRKPAGMLGFLSRKKGRDRSPKAKERERGVLGKEGARVVVGS</sequence>
<feature type="region of interest" description="Disordered" evidence="1">
    <location>
        <begin position="40"/>
        <end position="261"/>
    </location>
</feature>
<evidence type="ECO:0000256" key="1">
    <source>
        <dbReference type="SAM" id="MobiDB-lite"/>
    </source>
</evidence>
<accession>A0A4S8YRE3</accession>
<organism evidence="2 5">
    <name type="scientific">Aureobasidium pullulans</name>
    <name type="common">Black yeast</name>
    <name type="synonym">Pullularia pullulans</name>
    <dbReference type="NCBI Taxonomy" id="5580"/>
    <lineage>
        <taxon>Eukaryota</taxon>
        <taxon>Fungi</taxon>
        <taxon>Dikarya</taxon>
        <taxon>Ascomycota</taxon>
        <taxon>Pezizomycotina</taxon>
        <taxon>Dothideomycetes</taxon>
        <taxon>Dothideomycetidae</taxon>
        <taxon>Dothideales</taxon>
        <taxon>Saccotheciaceae</taxon>
        <taxon>Aureobasidium</taxon>
    </lineage>
</organism>
<feature type="compositionally biased region" description="Pro residues" evidence="1">
    <location>
        <begin position="159"/>
        <end position="169"/>
    </location>
</feature>
<protein>
    <submittedName>
        <fullName evidence="2">Kinase-like protein</fullName>
    </submittedName>
</protein>
<dbReference type="EMBL" id="QZAN01000149">
    <property type="protein sequence ID" value="THW56483.1"/>
    <property type="molecule type" value="Genomic_DNA"/>
</dbReference>
<keyword evidence="2" id="KW-0418">Kinase</keyword>
<evidence type="ECO:0000313" key="5">
    <source>
        <dbReference type="Proteomes" id="UP000310421"/>
    </source>
</evidence>
<feature type="compositionally biased region" description="Polar residues" evidence="1">
    <location>
        <begin position="198"/>
        <end position="216"/>
    </location>
</feature>
<dbReference type="Proteomes" id="UP000310421">
    <property type="component" value="Unassembled WGS sequence"/>
</dbReference>
<dbReference type="AlphaFoldDB" id="A0A4S8YRE3"/>
<dbReference type="GO" id="GO:0016301">
    <property type="term" value="F:kinase activity"/>
    <property type="evidence" value="ECO:0007669"/>
    <property type="project" value="UniProtKB-KW"/>
</dbReference>
<evidence type="ECO:0000313" key="4">
    <source>
        <dbReference type="Proteomes" id="UP000304928"/>
    </source>
</evidence>